<dbReference type="PROSITE" id="PS51272">
    <property type="entry name" value="SLH"/>
    <property type="match status" value="2"/>
</dbReference>
<name>A0A9D0ZCZ0_9FIRM</name>
<evidence type="ECO:0000256" key="1">
    <source>
        <dbReference type="ARBA" id="ARBA00022737"/>
    </source>
</evidence>
<evidence type="ECO:0000313" key="4">
    <source>
        <dbReference type="EMBL" id="HIQ78285.1"/>
    </source>
</evidence>
<reference evidence="4" key="2">
    <citation type="journal article" date="2021" name="PeerJ">
        <title>Extensive microbial diversity within the chicken gut microbiome revealed by metagenomics and culture.</title>
        <authorList>
            <person name="Gilroy R."/>
            <person name="Ravi A."/>
            <person name="Getino M."/>
            <person name="Pursley I."/>
            <person name="Horton D.L."/>
            <person name="Alikhan N.F."/>
            <person name="Baker D."/>
            <person name="Gharbi K."/>
            <person name="Hall N."/>
            <person name="Watson M."/>
            <person name="Adriaenssens E.M."/>
            <person name="Foster-Nyarko E."/>
            <person name="Jarju S."/>
            <person name="Secka A."/>
            <person name="Antonio M."/>
            <person name="Oren A."/>
            <person name="Chaudhuri R.R."/>
            <person name="La Ragione R."/>
            <person name="Hildebrand F."/>
            <person name="Pallen M.J."/>
        </authorList>
    </citation>
    <scope>NUCLEOTIDE SEQUENCE</scope>
    <source>
        <strain evidence="4">ChiBcolR7-354</strain>
    </source>
</reference>
<dbReference type="Proteomes" id="UP000824262">
    <property type="component" value="Unassembled WGS sequence"/>
</dbReference>
<dbReference type="EMBL" id="DVGA01000036">
    <property type="protein sequence ID" value="HIQ78285.1"/>
    <property type="molecule type" value="Genomic_DNA"/>
</dbReference>
<feature type="chain" id="PRO_5039117293" evidence="2">
    <location>
        <begin position="22"/>
        <end position="344"/>
    </location>
</feature>
<gene>
    <name evidence="4" type="ORF">IAB77_03385</name>
</gene>
<feature type="signal peptide" evidence="2">
    <location>
        <begin position="1"/>
        <end position="21"/>
    </location>
</feature>
<feature type="domain" description="SLH" evidence="3">
    <location>
        <begin position="279"/>
        <end position="343"/>
    </location>
</feature>
<feature type="domain" description="SLH" evidence="3">
    <location>
        <begin position="153"/>
        <end position="216"/>
    </location>
</feature>
<evidence type="ECO:0000313" key="5">
    <source>
        <dbReference type="Proteomes" id="UP000824262"/>
    </source>
</evidence>
<proteinExistence type="predicted"/>
<dbReference type="Pfam" id="PF00395">
    <property type="entry name" value="SLH"/>
    <property type="match status" value="1"/>
</dbReference>
<evidence type="ECO:0000259" key="3">
    <source>
        <dbReference type="PROSITE" id="PS51272"/>
    </source>
</evidence>
<keyword evidence="1" id="KW-0677">Repeat</keyword>
<reference evidence="4" key="1">
    <citation type="submission" date="2020-10" db="EMBL/GenBank/DDBJ databases">
        <authorList>
            <person name="Gilroy R."/>
        </authorList>
    </citation>
    <scope>NUCLEOTIDE SEQUENCE</scope>
    <source>
        <strain evidence="4">ChiBcolR7-354</strain>
    </source>
</reference>
<keyword evidence="2" id="KW-0732">Signal</keyword>
<evidence type="ECO:0000256" key="2">
    <source>
        <dbReference type="SAM" id="SignalP"/>
    </source>
</evidence>
<sequence>MFKRILTLLLAAALLGVSASAAGGAGDPLVSRDYAESWAENLVDEAAGAAETELGKVYESALQAGVSGTRSVTLSNGEALRLREGASAVLTSGSAAVALNAGALVNATVGGEAGNGRFNLGQLYIACEGCDAVVTSSGTSSFSVSGAYEVIEYVPEFTDVPAGEWYSGYVYAAVRLGLIDGMNATTFSPEGSFTVAQAVKIAACMHQLYYEGEVTLENGADPEWYSTFLDYALENGVAGAEYAEMSASELNSAISRRDYVALFYNALPAAEYAAINSVADGAIPDVAAGDEGAAAIYAFYRAGILNGSNAEGYFLPESGIKRSEVAAIAVRMFDSGERVSVSLG</sequence>
<dbReference type="InterPro" id="IPR001119">
    <property type="entry name" value="SLH_dom"/>
</dbReference>
<organism evidence="4 5">
    <name type="scientific">Candidatus Scatomorpha intestinavium</name>
    <dbReference type="NCBI Taxonomy" id="2840922"/>
    <lineage>
        <taxon>Bacteria</taxon>
        <taxon>Bacillati</taxon>
        <taxon>Bacillota</taxon>
        <taxon>Clostridia</taxon>
        <taxon>Eubacteriales</taxon>
        <taxon>Candidatus Scatomorpha</taxon>
    </lineage>
</organism>
<dbReference type="AlphaFoldDB" id="A0A9D0ZCZ0"/>
<accession>A0A9D0ZCZ0</accession>
<comment type="caution">
    <text evidence="4">The sequence shown here is derived from an EMBL/GenBank/DDBJ whole genome shotgun (WGS) entry which is preliminary data.</text>
</comment>
<protein>
    <submittedName>
        <fullName evidence="4">S-layer homology domain-containing protein</fullName>
    </submittedName>
</protein>